<sequence>MKLLTVFVACISVYYVNGYRIFPLPGQSAAVNPKFGRIDTRPLSSVQSVTATKVAPFLSALPPLPSTSYKTSRVPEEPNASSPTTPKALLSSYQTTKAPEVLIAPTPSTISSYASTSRETKPSSSVQNLQSPSRTVAVVNPLATDLLPPQGSSIPTTKPEPLSPIKPEIEAPSKDLLPPKLRIPTMQMEI</sequence>
<dbReference type="EMBL" id="CM046118">
    <property type="protein sequence ID" value="KAI8438192.1"/>
    <property type="molecule type" value="Genomic_DNA"/>
</dbReference>
<gene>
    <name evidence="1" type="ORF">MSG28_010813</name>
</gene>
<accession>A0ACC0KPK8</accession>
<comment type="caution">
    <text evidence="1">The sequence shown here is derived from an EMBL/GenBank/DDBJ whole genome shotgun (WGS) entry which is preliminary data.</text>
</comment>
<reference evidence="1 2" key="1">
    <citation type="journal article" date="2022" name="Genome Biol. Evol.">
        <title>The Spruce Budworm Genome: Reconstructing the Evolutionary History of Antifreeze Proteins.</title>
        <authorList>
            <person name="Beliveau C."/>
            <person name="Gagne P."/>
            <person name="Picq S."/>
            <person name="Vernygora O."/>
            <person name="Keeling C.I."/>
            <person name="Pinkney K."/>
            <person name="Doucet D."/>
            <person name="Wen F."/>
            <person name="Johnston J.S."/>
            <person name="Maaroufi H."/>
            <person name="Boyle B."/>
            <person name="Laroche J."/>
            <person name="Dewar K."/>
            <person name="Juretic N."/>
            <person name="Blackburn G."/>
            <person name="Nisole A."/>
            <person name="Brunet B."/>
            <person name="Brandao M."/>
            <person name="Lumley L."/>
            <person name="Duan J."/>
            <person name="Quan G."/>
            <person name="Lucarotti C.J."/>
            <person name="Roe A.D."/>
            <person name="Sperling F.A.H."/>
            <person name="Levesque R.C."/>
            <person name="Cusson M."/>
        </authorList>
    </citation>
    <scope>NUCLEOTIDE SEQUENCE [LARGE SCALE GENOMIC DNA]</scope>
    <source>
        <strain evidence="1">Glfc:IPQL:Cfum</strain>
    </source>
</reference>
<protein>
    <submittedName>
        <fullName evidence="1">Uncharacterized protein</fullName>
    </submittedName>
</protein>
<name>A0ACC0KPK8_CHOFU</name>
<evidence type="ECO:0000313" key="2">
    <source>
        <dbReference type="Proteomes" id="UP001064048"/>
    </source>
</evidence>
<organism evidence="1 2">
    <name type="scientific">Choristoneura fumiferana</name>
    <name type="common">Spruce budworm moth</name>
    <name type="synonym">Archips fumiferana</name>
    <dbReference type="NCBI Taxonomy" id="7141"/>
    <lineage>
        <taxon>Eukaryota</taxon>
        <taxon>Metazoa</taxon>
        <taxon>Ecdysozoa</taxon>
        <taxon>Arthropoda</taxon>
        <taxon>Hexapoda</taxon>
        <taxon>Insecta</taxon>
        <taxon>Pterygota</taxon>
        <taxon>Neoptera</taxon>
        <taxon>Endopterygota</taxon>
        <taxon>Lepidoptera</taxon>
        <taxon>Glossata</taxon>
        <taxon>Ditrysia</taxon>
        <taxon>Tortricoidea</taxon>
        <taxon>Tortricidae</taxon>
        <taxon>Tortricinae</taxon>
        <taxon>Choristoneura</taxon>
    </lineage>
</organism>
<evidence type="ECO:0000313" key="1">
    <source>
        <dbReference type="EMBL" id="KAI8438192.1"/>
    </source>
</evidence>
<proteinExistence type="predicted"/>
<dbReference type="Proteomes" id="UP001064048">
    <property type="component" value="Chromosome 18"/>
</dbReference>
<keyword evidence="2" id="KW-1185">Reference proteome</keyword>